<name>A0A2P5FNS4_TREOI</name>
<keyword evidence="3" id="KW-1185">Reference proteome</keyword>
<feature type="non-terminal residue" evidence="2">
    <location>
        <position position="226"/>
    </location>
</feature>
<proteinExistence type="predicted"/>
<organism evidence="2 3">
    <name type="scientific">Trema orientale</name>
    <name type="common">Charcoal tree</name>
    <name type="synonym">Celtis orientalis</name>
    <dbReference type="NCBI Taxonomy" id="63057"/>
    <lineage>
        <taxon>Eukaryota</taxon>
        <taxon>Viridiplantae</taxon>
        <taxon>Streptophyta</taxon>
        <taxon>Embryophyta</taxon>
        <taxon>Tracheophyta</taxon>
        <taxon>Spermatophyta</taxon>
        <taxon>Magnoliopsida</taxon>
        <taxon>eudicotyledons</taxon>
        <taxon>Gunneridae</taxon>
        <taxon>Pentapetalae</taxon>
        <taxon>rosids</taxon>
        <taxon>fabids</taxon>
        <taxon>Rosales</taxon>
        <taxon>Cannabaceae</taxon>
        <taxon>Trema</taxon>
    </lineage>
</organism>
<dbReference type="AlphaFoldDB" id="A0A2P5FNS4"/>
<feature type="region of interest" description="Disordered" evidence="1">
    <location>
        <begin position="171"/>
        <end position="198"/>
    </location>
</feature>
<protein>
    <submittedName>
        <fullName evidence="2">Uncharacterized protein</fullName>
    </submittedName>
</protein>
<comment type="caution">
    <text evidence="2">The sequence shown here is derived from an EMBL/GenBank/DDBJ whole genome shotgun (WGS) entry which is preliminary data.</text>
</comment>
<reference evidence="3" key="1">
    <citation type="submission" date="2016-06" db="EMBL/GenBank/DDBJ databases">
        <title>Parallel loss of symbiosis genes in relatives of nitrogen-fixing non-legume Parasponia.</title>
        <authorList>
            <person name="Van Velzen R."/>
            <person name="Holmer R."/>
            <person name="Bu F."/>
            <person name="Rutten L."/>
            <person name="Van Zeijl A."/>
            <person name="Liu W."/>
            <person name="Santuari L."/>
            <person name="Cao Q."/>
            <person name="Sharma T."/>
            <person name="Shen D."/>
            <person name="Roswanjaya Y."/>
            <person name="Wardhani T."/>
            <person name="Kalhor M.S."/>
            <person name="Jansen J."/>
            <person name="Van den Hoogen J."/>
            <person name="Gungor B."/>
            <person name="Hartog M."/>
            <person name="Hontelez J."/>
            <person name="Verver J."/>
            <person name="Yang W.-C."/>
            <person name="Schijlen E."/>
            <person name="Repin R."/>
            <person name="Schilthuizen M."/>
            <person name="Schranz E."/>
            <person name="Heidstra R."/>
            <person name="Miyata K."/>
            <person name="Fedorova E."/>
            <person name="Kohlen W."/>
            <person name="Bisseling T."/>
            <person name="Smit S."/>
            <person name="Geurts R."/>
        </authorList>
    </citation>
    <scope>NUCLEOTIDE SEQUENCE [LARGE SCALE GENOMIC DNA]</scope>
    <source>
        <strain evidence="3">cv. RG33-2</strain>
    </source>
</reference>
<dbReference type="Proteomes" id="UP000237000">
    <property type="component" value="Unassembled WGS sequence"/>
</dbReference>
<evidence type="ECO:0000313" key="2">
    <source>
        <dbReference type="EMBL" id="PON99416.1"/>
    </source>
</evidence>
<accession>A0A2P5FNS4</accession>
<feature type="region of interest" description="Disordered" evidence="1">
    <location>
        <begin position="100"/>
        <end position="119"/>
    </location>
</feature>
<evidence type="ECO:0000256" key="1">
    <source>
        <dbReference type="SAM" id="MobiDB-lite"/>
    </source>
</evidence>
<evidence type="ECO:0000313" key="3">
    <source>
        <dbReference type="Proteomes" id="UP000237000"/>
    </source>
</evidence>
<dbReference type="EMBL" id="JXTC01000018">
    <property type="protein sequence ID" value="PON99416.1"/>
    <property type="molecule type" value="Genomic_DNA"/>
</dbReference>
<sequence length="226" mass="25826">MALSAIPLYLGYQMPYEFAYKKHDRTLDDGLVRITSDMIAYNMATNLPRNRILDMYLILPEAILALPWHPDEPNVAQPANEENPKLVSVEVRPEDTAMLDVHSEPQDQGNNDLDNEENDENNVMTEDFKEVPELVDLDYEQDTQLENHSFEEVLDPLAIWVGIHDLGNRVTDGNDGIDANQTENYSDNDDLREISSDGESTVVRRNEFNEKIDLETLNLDMGWSSQ</sequence>
<gene>
    <name evidence="2" type="ORF">TorRG33x02_045830</name>
</gene>
<dbReference type="InParanoid" id="A0A2P5FNS4"/>